<name>A0A2N9ICR2_FAGSY</name>
<organism evidence="1">
    <name type="scientific">Fagus sylvatica</name>
    <name type="common">Beechnut</name>
    <dbReference type="NCBI Taxonomy" id="28930"/>
    <lineage>
        <taxon>Eukaryota</taxon>
        <taxon>Viridiplantae</taxon>
        <taxon>Streptophyta</taxon>
        <taxon>Embryophyta</taxon>
        <taxon>Tracheophyta</taxon>
        <taxon>Spermatophyta</taxon>
        <taxon>Magnoliopsida</taxon>
        <taxon>eudicotyledons</taxon>
        <taxon>Gunneridae</taxon>
        <taxon>Pentapetalae</taxon>
        <taxon>rosids</taxon>
        <taxon>fabids</taxon>
        <taxon>Fagales</taxon>
        <taxon>Fagaceae</taxon>
        <taxon>Fagus</taxon>
    </lineage>
</organism>
<dbReference type="EMBL" id="OIVN01005357">
    <property type="protein sequence ID" value="SPD22095.1"/>
    <property type="molecule type" value="Genomic_DNA"/>
</dbReference>
<accession>A0A2N9ICR2</accession>
<protein>
    <submittedName>
        <fullName evidence="1">Uncharacterized protein</fullName>
    </submittedName>
</protein>
<sequence>MDVAQEPFYLNRMASDVMDHPIRLVFRCFLEWVYDSKLFSTLVISDG</sequence>
<proteinExistence type="predicted"/>
<gene>
    <name evidence="1" type="ORF">FSB_LOCUS49977</name>
</gene>
<evidence type="ECO:0000313" key="1">
    <source>
        <dbReference type="EMBL" id="SPD22095.1"/>
    </source>
</evidence>
<dbReference type="AlphaFoldDB" id="A0A2N9ICR2"/>
<reference evidence="1" key="1">
    <citation type="submission" date="2018-02" db="EMBL/GenBank/DDBJ databases">
        <authorList>
            <person name="Cohen D.B."/>
            <person name="Kent A.D."/>
        </authorList>
    </citation>
    <scope>NUCLEOTIDE SEQUENCE</scope>
</reference>